<evidence type="ECO:0000313" key="2">
    <source>
        <dbReference type="EMBL" id="MDT2689480.1"/>
    </source>
</evidence>
<dbReference type="RefSeq" id="WP_060814622.1">
    <property type="nucleotide sequence ID" value="NZ_JARPZN010000002.1"/>
</dbReference>
<proteinExistence type="predicted"/>
<gene>
    <name evidence="3" type="ORF">NCTC12360_01270</name>
    <name evidence="2" type="ORF">P7E30_04540</name>
</gene>
<dbReference type="SUPFAM" id="SSF53756">
    <property type="entry name" value="UDP-Glycosyltransferase/glycogen phosphorylase"/>
    <property type="match status" value="1"/>
</dbReference>
<dbReference type="GO" id="GO:0016757">
    <property type="term" value="F:glycosyltransferase activity"/>
    <property type="evidence" value="ECO:0007669"/>
    <property type="project" value="InterPro"/>
</dbReference>
<name>A0A376GXW5_ENTGA</name>
<dbReference type="EMBL" id="JARPZN010000002">
    <property type="protein sequence ID" value="MDT2689480.1"/>
    <property type="molecule type" value="Genomic_DNA"/>
</dbReference>
<reference evidence="2" key="2">
    <citation type="submission" date="2023-03" db="EMBL/GenBank/DDBJ databases">
        <authorList>
            <person name="Shen W."/>
            <person name="Cai J."/>
        </authorList>
    </citation>
    <scope>NUCLEOTIDE SEQUENCE</scope>
    <source>
        <strain evidence="2">K69-2</strain>
    </source>
</reference>
<keyword evidence="3" id="KW-0808">Transferase</keyword>
<evidence type="ECO:0000259" key="1">
    <source>
        <dbReference type="Pfam" id="PF00534"/>
    </source>
</evidence>
<dbReference type="Pfam" id="PF00534">
    <property type="entry name" value="Glycos_transf_1"/>
    <property type="match status" value="1"/>
</dbReference>
<protein>
    <submittedName>
        <fullName evidence="2">Glycosyltransferase</fullName>
    </submittedName>
    <submittedName>
        <fullName evidence="3">Group 1 glycosyl transferase</fullName>
    </submittedName>
</protein>
<dbReference type="Proteomes" id="UP001183682">
    <property type="component" value="Unassembled WGS sequence"/>
</dbReference>
<dbReference type="OrthoDB" id="6385861at2"/>
<dbReference type="Proteomes" id="UP000254807">
    <property type="component" value="Unassembled WGS sequence"/>
</dbReference>
<dbReference type="EMBL" id="UFYW01000001">
    <property type="protein sequence ID" value="STD82833.1"/>
    <property type="molecule type" value="Genomic_DNA"/>
</dbReference>
<evidence type="ECO:0000313" key="3">
    <source>
        <dbReference type="EMBL" id="STD82833.1"/>
    </source>
</evidence>
<feature type="domain" description="Glycosyl transferase family 1" evidence="1">
    <location>
        <begin position="168"/>
        <end position="258"/>
    </location>
</feature>
<reference evidence="3 4" key="1">
    <citation type="submission" date="2018-06" db="EMBL/GenBank/DDBJ databases">
        <authorList>
            <consortium name="Pathogen Informatics"/>
            <person name="Doyle S."/>
        </authorList>
    </citation>
    <scope>NUCLEOTIDE SEQUENCE [LARGE SCALE GENOMIC DNA]</scope>
    <source>
        <strain evidence="3 4">NCTC12360</strain>
    </source>
</reference>
<accession>A0A376GXW5</accession>
<keyword evidence="4" id="KW-1185">Reference proteome</keyword>
<organism evidence="3 4">
    <name type="scientific">Enterococcus gallinarum</name>
    <dbReference type="NCBI Taxonomy" id="1353"/>
    <lineage>
        <taxon>Bacteria</taxon>
        <taxon>Bacillati</taxon>
        <taxon>Bacillota</taxon>
        <taxon>Bacilli</taxon>
        <taxon>Lactobacillales</taxon>
        <taxon>Enterococcaceae</taxon>
        <taxon>Enterococcus</taxon>
    </lineage>
</organism>
<dbReference type="Gene3D" id="3.40.50.2000">
    <property type="entry name" value="Glycogen Phosphorylase B"/>
    <property type="match status" value="2"/>
</dbReference>
<evidence type="ECO:0000313" key="4">
    <source>
        <dbReference type="Proteomes" id="UP000254807"/>
    </source>
</evidence>
<dbReference type="InterPro" id="IPR001296">
    <property type="entry name" value="Glyco_trans_1"/>
</dbReference>
<dbReference type="AlphaFoldDB" id="A0A376GXW5"/>
<sequence length="365" mass="42458">MRGIYFSQDLSHAGGIEKKIFRQIEEFENHGFTICRQINPKRNIGHLFLNLVPFVSKQYFVEKGIDWTNYDFVYLRKSAVLDKSVIDLLKEIKTVNPHMKIILEIPTYPYINEFKGIVKWDIQLKEKIWTPKLKKYIDRVITFSDDEEIFGIPCINLSNAYDFSRPINQLEKKDQSLHLLGVAALCFYHGYDRVILGMDKYYNSIGKKRDVIFTIVGDGPVLKDYEKMVTRFHLEDKVKFMGRVDFSELDEFYRNADIGIDSLARHRSGVTYNSSLKGKEYLAKGLPILSGVKTDLDGRNLPFYYRVPGDDTPIDIADLIEWYSQLVNDSTKAELSKKIFDYGKNHFSFEQTFAPVIDYLRGAKQ</sequence>